<name>A0A066WUC2_9FLAO</name>
<dbReference type="Proteomes" id="UP000027064">
    <property type="component" value="Unassembled WGS sequence"/>
</dbReference>
<comment type="caution">
    <text evidence="2">The sequence shown here is derived from an EMBL/GenBank/DDBJ whole genome shotgun (WGS) entry which is preliminary data.</text>
</comment>
<sequence length="37" mass="4340">MENYITIVLIGVIISIGFLSYKVWEELETKKDFCSEK</sequence>
<keyword evidence="3" id="KW-1185">Reference proteome</keyword>
<organism evidence="2 3">
    <name type="scientific">Flavobacterium seoulense</name>
    <dbReference type="NCBI Taxonomy" id="1492738"/>
    <lineage>
        <taxon>Bacteria</taxon>
        <taxon>Pseudomonadati</taxon>
        <taxon>Bacteroidota</taxon>
        <taxon>Flavobacteriia</taxon>
        <taxon>Flavobacteriales</taxon>
        <taxon>Flavobacteriaceae</taxon>
        <taxon>Flavobacterium</taxon>
    </lineage>
</organism>
<evidence type="ECO:0000313" key="3">
    <source>
        <dbReference type="Proteomes" id="UP000027064"/>
    </source>
</evidence>
<keyword evidence="1" id="KW-0812">Transmembrane</keyword>
<reference evidence="2 3" key="1">
    <citation type="submission" date="2014-05" db="EMBL/GenBank/DDBJ databases">
        <title>Genome Sequence of Flavobacterium sp. EM1321.</title>
        <authorList>
            <person name="Shin S.-K."/>
            <person name="Yi H."/>
        </authorList>
    </citation>
    <scope>NUCLEOTIDE SEQUENCE [LARGE SCALE GENOMIC DNA]</scope>
    <source>
        <strain evidence="2 3">EM1321</strain>
    </source>
</reference>
<protein>
    <submittedName>
        <fullName evidence="2">Uncharacterized protein</fullName>
    </submittedName>
</protein>
<dbReference type="EMBL" id="JNCA01000021">
    <property type="protein sequence ID" value="KDN54564.1"/>
    <property type="molecule type" value="Genomic_DNA"/>
</dbReference>
<keyword evidence="1" id="KW-0472">Membrane</keyword>
<feature type="transmembrane region" description="Helical" evidence="1">
    <location>
        <begin position="6"/>
        <end position="24"/>
    </location>
</feature>
<evidence type="ECO:0000256" key="1">
    <source>
        <dbReference type="SAM" id="Phobius"/>
    </source>
</evidence>
<keyword evidence="1" id="KW-1133">Transmembrane helix</keyword>
<dbReference type="PATRIC" id="fig|1492738.3.peg.2274"/>
<dbReference type="AlphaFoldDB" id="A0A066WUC2"/>
<evidence type="ECO:0000313" key="2">
    <source>
        <dbReference type="EMBL" id="KDN54564.1"/>
    </source>
</evidence>
<gene>
    <name evidence="2" type="ORF">FEM21_22870</name>
</gene>
<proteinExistence type="predicted"/>
<accession>A0A066WUC2</accession>